<reference evidence="3" key="2">
    <citation type="submission" date="2020-11" db="EMBL/GenBank/DDBJ databases">
        <authorList>
            <consortium name="DOE Joint Genome Institute"/>
            <person name="Kuo A."/>
            <person name="Miyauchi S."/>
            <person name="Kiss E."/>
            <person name="Drula E."/>
            <person name="Kohler A."/>
            <person name="Sanchez-Garcia M."/>
            <person name="Andreopoulos B."/>
            <person name="Barry K.W."/>
            <person name="Bonito G."/>
            <person name="Buee M."/>
            <person name="Carver A."/>
            <person name="Chen C."/>
            <person name="Cichocki N."/>
            <person name="Clum A."/>
            <person name="Culley D."/>
            <person name="Crous P.W."/>
            <person name="Fauchery L."/>
            <person name="Girlanda M."/>
            <person name="Hayes R."/>
            <person name="Keri Z."/>
            <person name="Labutti K."/>
            <person name="Lipzen A."/>
            <person name="Lombard V."/>
            <person name="Magnuson J."/>
            <person name="Maillard F."/>
            <person name="Morin E."/>
            <person name="Murat C."/>
            <person name="Nolan M."/>
            <person name="Ohm R."/>
            <person name="Pangilinan J."/>
            <person name="Pereira M."/>
            <person name="Perotto S."/>
            <person name="Peter M."/>
            <person name="Riley R."/>
            <person name="Sitrit Y."/>
            <person name="Stielow B."/>
            <person name="Szollosi G."/>
            <person name="Zifcakova L."/>
            <person name="Stursova M."/>
            <person name="Spatafora J.W."/>
            <person name="Tedersoo L."/>
            <person name="Vaario L.-M."/>
            <person name="Yamada A."/>
            <person name="Yan M."/>
            <person name="Wang P."/>
            <person name="Xu J."/>
            <person name="Bruns T."/>
            <person name="Baldrian P."/>
            <person name="Vilgalys R."/>
            <person name="Henrissat B."/>
            <person name="Grigoriev I.V."/>
            <person name="Hibbett D."/>
            <person name="Nagy L.G."/>
            <person name="Martin F.M."/>
        </authorList>
    </citation>
    <scope>NUCLEOTIDE SEQUENCE</scope>
    <source>
        <strain evidence="3">UH-Tt-Lm1</strain>
    </source>
</reference>
<gene>
    <name evidence="3" type="ORF">BJ322DRAFT_1091936</name>
</gene>
<evidence type="ECO:0008006" key="5">
    <source>
        <dbReference type="Google" id="ProtNLM"/>
    </source>
</evidence>
<evidence type="ECO:0000313" key="4">
    <source>
        <dbReference type="Proteomes" id="UP000736335"/>
    </source>
</evidence>
<feature type="transmembrane region" description="Helical" evidence="2">
    <location>
        <begin position="181"/>
        <end position="201"/>
    </location>
</feature>
<comment type="caution">
    <text evidence="3">The sequence shown here is derived from an EMBL/GenBank/DDBJ whole genome shotgun (WGS) entry which is preliminary data.</text>
</comment>
<dbReference type="EMBL" id="WIUZ02000022">
    <property type="protein sequence ID" value="KAF9778683.1"/>
    <property type="molecule type" value="Genomic_DNA"/>
</dbReference>
<dbReference type="AlphaFoldDB" id="A0A9P6H4E9"/>
<name>A0A9P6H4E9_9AGAM</name>
<evidence type="ECO:0000256" key="1">
    <source>
        <dbReference type="SAM" id="MobiDB-lite"/>
    </source>
</evidence>
<keyword evidence="4" id="KW-1185">Reference proteome</keyword>
<accession>A0A9P6H4E9</accession>
<feature type="compositionally biased region" description="Basic and acidic residues" evidence="1">
    <location>
        <begin position="351"/>
        <end position="362"/>
    </location>
</feature>
<keyword evidence="2" id="KW-1133">Transmembrane helix</keyword>
<feature type="transmembrane region" description="Helical" evidence="2">
    <location>
        <begin position="66"/>
        <end position="92"/>
    </location>
</feature>
<feature type="transmembrane region" description="Helical" evidence="2">
    <location>
        <begin position="152"/>
        <end position="169"/>
    </location>
</feature>
<keyword evidence="2" id="KW-0812">Transmembrane</keyword>
<feature type="transmembrane region" description="Helical" evidence="2">
    <location>
        <begin position="104"/>
        <end position="121"/>
    </location>
</feature>
<feature type="compositionally biased region" description="Polar residues" evidence="1">
    <location>
        <begin position="375"/>
        <end position="389"/>
    </location>
</feature>
<feature type="transmembrane region" description="Helical" evidence="2">
    <location>
        <begin position="126"/>
        <end position="146"/>
    </location>
</feature>
<sequence length="512" mass="56878">MAAVRLTDLLPTNGYLLPYALSLFFISFVLTFSGAFLTLDRTRSFAPTGDVFQDKRKSTSRLVASFFRGGLGGILTGFFFGIHFATFLSLLIPSVTPSQTLKPASYLTVWLLPSLATSVAAGRWKYFSFIASGLCGGTSLALAVSVTIHPSLLTRIVLVAVFSSTLAALTPIPIPRLQPVLLRISSSAAGSFGLVISIALFTRIEPWSNVWERLWVQNDIQWGTAQEKGLSAGFFLFLAFGVSTDWWLRTKFGENPDQKWDSYLAQYVANLPEESNRAGIFHPVVAIWSKPPFKFLGPEPIISLEEPDINCLREGKRDKWMGNDRILKTKARGNIKFRPLDDEDSTDSETEAGHISKGEARHMNPHPWLAGVGPNLSTHSSASTVSDNGVHSHALGEKDPHQVDSRSRLSTDLEMYDLPDYSDREVDITTDFSPTRHGPDLMPRFHQNTTLLHKLPASDVNVTPPLDASVSSTSRHGPHQDNPGDSLKRHESPRWQAFWKDVNEKIRHKEIR</sequence>
<protein>
    <recommendedName>
        <fullName evidence="5">DUF4203 domain-containing protein</fullName>
    </recommendedName>
</protein>
<feature type="compositionally biased region" description="Basic and acidic residues" evidence="1">
    <location>
        <begin position="394"/>
        <end position="409"/>
    </location>
</feature>
<keyword evidence="2" id="KW-0472">Membrane</keyword>
<feature type="compositionally biased region" description="Acidic residues" evidence="1">
    <location>
        <begin position="341"/>
        <end position="350"/>
    </location>
</feature>
<feature type="region of interest" description="Disordered" evidence="1">
    <location>
        <begin position="337"/>
        <end position="409"/>
    </location>
</feature>
<dbReference type="Proteomes" id="UP000736335">
    <property type="component" value="Unassembled WGS sequence"/>
</dbReference>
<dbReference type="OrthoDB" id="3364886at2759"/>
<feature type="region of interest" description="Disordered" evidence="1">
    <location>
        <begin position="457"/>
        <end position="492"/>
    </location>
</feature>
<organism evidence="3 4">
    <name type="scientific">Thelephora terrestris</name>
    <dbReference type="NCBI Taxonomy" id="56493"/>
    <lineage>
        <taxon>Eukaryota</taxon>
        <taxon>Fungi</taxon>
        <taxon>Dikarya</taxon>
        <taxon>Basidiomycota</taxon>
        <taxon>Agaricomycotina</taxon>
        <taxon>Agaricomycetes</taxon>
        <taxon>Thelephorales</taxon>
        <taxon>Thelephoraceae</taxon>
        <taxon>Thelephora</taxon>
    </lineage>
</organism>
<evidence type="ECO:0000256" key="2">
    <source>
        <dbReference type="SAM" id="Phobius"/>
    </source>
</evidence>
<evidence type="ECO:0000313" key="3">
    <source>
        <dbReference type="EMBL" id="KAF9778683.1"/>
    </source>
</evidence>
<feature type="transmembrane region" description="Helical" evidence="2">
    <location>
        <begin position="16"/>
        <end position="39"/>
    </location>
</feature>
<reference evidence="3" key="1">
    <citation type="journal article" date="2020" name="Nat. Commun.">
        <title>Large-scale genome sequencing of mycorrhizal fungi provides insights into the early evolution of symbiotic traits.</title>
        <authorList>
            <person name="Miyauchi S."/>
            <person name="Kiss E."/>
            <person name="Kuo A."/>
            <person name="Drula E."/>
            <person name="Kohler A."/>
            <person name="Sanchez-Garcia M."/>
            <person name="Morin E."/>
            <person name="Andreopoulos B."/>
            <person name="Barry K.W."/>
            <person name="Bonito G."/>
            <person name="Buee M."/>
            <person name="Carver A."/>
            <person name="Chen C."/>
            <person name="Cichocki N."/>
            <person name="Clum A."/>
            <person name="Culley D."/>
            <person name="Crous P.W."/>
            <person name="Fauchery L."/>
            <person name="Girlanda M."/>
            <person name="Hayes R.D."/>
            <person name="Keri Z."/>
            <person name="LaButti K."/>
            <person name="Lipzen A."/>
            <person name="Lombard V."/>
            <person name="Magnuson J."/>
            <person name="Maillard F."/>
            <person name="Murat C."/>
            <person name="Nolan M."/>
            <person name="Ohm R.A."/>
            <person name="Pangilinan J."/>
            <person name="Pereira M.F."/>
            <person name="Perotto S."/>
            <person name="Peter M."/>
            <person name="Pfister S."/>
            <person name="Riley R."/>
            <person name="Sitrit Y."/>
            <person name="Stielow J.B."/>
            <person name="Szollosi G."/>
            <person name="Zifcakova L."/>
            <person name="Stursova M."/>
            <person name="Spatafora J.W."/>
            <person name="Tedersoo L."/>
            <person name="Vaario L.M."/>
            <person name="Yamada A."/>
            <person name="Yan M."/>
            <person name="Wang P."/>
            <person name="Xu J."/>
            <person name="Bruns T."/>
            <person name="Baldrian P."/>
            <person name="Vilgalys R."/>
            <person name="Dunand C."/>
            <person name="Henrissat B."/>
            <person name="Grigoriev I.V."/>
            <person name="Hibbett D."/>
            <person name="Nagy L.G."/>
            <person name="Martin F.M."/>
        </authorList>
    </citation>
    <scope>NUCLEOTIDE SEQUENCE</scope>
    <source>
        <strain evidence="3">UH-Tt-Lm1</strain>
    </source>
</reference>
<proteinExistence type="predicted"/>